<gene>
    <name evidence="1" type="ORF">M8A51_15325</name>
</gene>
<organism evidence="1 2">
    <name type="scientific">Caldimonas mangrovi</name>
    <dbReference type="NCBI Taxonomy" id="2944811"/>
    <lineage>
        <taxon>Bacteria</taxon>
        <taxon>Pseudomonadati</taxon>
        <taxon>Pseudomonadota</taxon>
        <taxon>Betaproteobacteria</taxon>
        <taxon>Burkholderiales</taxon>
        <taxon>Sphaerotilaceae</taxon>
        <taxon>Caldimonas</taxon>
    </lineage>
</organism>
<protein>
    <submittedName>
        <fullName evidence="1">Uncharacterized protein</fullName>
    </submittedName>
</protein>
<sequence>MFDSAQDRILYSQAVDYIEQGRSELVPRESLDAYLQCGLLQRSGTKLELTETGRREYMVAKNERSTDG</sequence>
<proteinExistence type="predicted"/>
<dbReference type="Proteomes" id="UP001165541">
    <property type="component" value="Unassembled WGS sequence"/>
</dbReference>
<keyword evidence="2" id="KW-1185">Reference proteome</keyword>
<reference evidence="1" key="1">
    <citation type="submission" date="2022-05" db="EMBL/GenBank/DDBJ databases">
        <title>Schlegelella sp. nov., isolated from mangrove soil.</title>
        <authorList>
            <person name="Liu Y."/>
            <person name="Ge X."/>
            <person name="Liu W."/>
        </authorList>
    </citation>
    <scope>NUCLEOTIDE SEQUENCE</scope>
    <source>
        <strain evidence="1">S2-27</strain>
    </source>
</reference>
<dbReference type="RefSeq" id="WP_251779347.1">
    <property type="nucleotide sequence ID" value="NZ_JAMKFE010000009.1"/>
</dbReference>
<accession>A0ABT0YRZ2</accession>
<evidence type="ECO:0000313" key="1">
    <source>
        <dbReference type="EMBL" id="MCM5680896.1"/>
    </source>
</evidence>
<name>A0ABT0YRZ2_9BURK</name>
<evidence type="ECO:0000313" key="2">
    <source>
        <dbReference type="Proteomes" id="UP001165541"/>
    </source>
</evidence>
<comment type="caution">
    <text evidence="1">The sequence shown here is derived from an EMBL/GenBank/DDBJ whole genome shotgun (WGS) entry which is preliminary data.</text>
</comment>
<dbReference type="EMBL" id="JAMKFE010000009">
    <property type="protein sequence ID" value="MCM5680896.1"/>
    <property type="molecule type" value="Genomic_DNA"/>
</dbReference>